<name>A0ABU3L9Z8_9FLAO</name>
<evidence type="ECO:0000256" key="3">
    <source>
        <dbReference type="ARBA" id="ARBA00023211"/>
    </source>
</evidence>
<dbReference type="InterPro" id="IPR000891">
    <property type="entry name" value="PYR_CT"/>
</dbReference>
<dbReference type="SMART" id="SM00917">
    <property type="entry name" value="LeuA_dimer"/>
    <property type="match status" value="1"/>
</dbReference>
<evidence type="ECO:0000313" key="8">
    <source>
        <dbReference type="Proteomes" id="UP001250656"/>
    </source>
</evidence>
<dbReference type="Pfam" id="PF00682">
    <property type="entry name" value="HMGL-like"/>
    <property type="match status" value="1"/>
</dbReference>
<evidence type="ECO:0000256" key="1">
    <source>
        <dbReference type="ARBA" id="ARBA00022605"/>
    </source>
</evidence>
<dbReference type="PANTHER" id="PTHR10277:SF57">
    <property type="entry name" value="(R)-CITRAMALATE SYNTHASE CIMA"/>
    <property type="match status" value="1"/>
</dbReference>
<organism evidence="7 8">
    <name type="scientific">Pricia mediterranea</name>
    <dbReference type="NCBI Taxonomy" id="3076079"/>
    <lineage>
        <taxon>Bacteria</taxon>
        <taxon>Pseudomonadati</taxon>
        <taxon>Bacteroidota</taxon>
        <taxon>Flavobacteriia</taxon>
        <taxon>Flavobacteriales</taxon>
        <taxon>Flavobacteriaceae</taxon>
        <taxon>Pricia</taxon>
    </lineage>
</organism>
<proteinExistence type="inferred from homology"/>
<gene>
    <name evidence="7" type="ORF">RQM65_17645</name>
</gene>
<sequence length="503" mass="56043">MKRRIEIMDTTLRDGEQTSGVSFSVSEKLTVAKLLLDELKVDRIEVASARVSQGELEAVQQITDWAASEQHLHKIEVLTFVDGGVSLNWMEQAGAKTQNLLTKGSLNHLKFQLKKSPKRHFEEVAAVFSAAEKKGINSNIYLEDWSNGMRNSKDYVFQFLDFLSEQPIKRILLPDTLGILTHTETYSFLSEIVARYPNIHFDFHGHNDYDLGVANAMEAVKAGCRGLHLTVNGMGERAGNAPLASTIAAINDFLPEVEIGVNETALYKISKLVSAFSGIGIPSNKPIVGDNVFTQTAGIHADGDNKNNLYFSDLMPERFGRKRKYALGKMSGKANIQKNLQELGLTLNEDELKKVTARIIELGDKKERVTKDDLPYIISDVLNTDYLQKVFVKSYVLTHSKGLRPSTTLSLEIEGEIFEENASGDGQYDAFINALRKIYRSRKMELPKLVDYSVRIPPGSSSDALCETIITWESQGKEIMSRGLDSDQTVSAIKATEKMLNII</sequence>
<protein>
    <submittedName>
        <fullName evidence="7">Alpha-isopropylmalate synthase regulatory domain-containing protein</fullName>
    </submittedName>
</protein>
<evidence type="ECO:0000256" key="2">
    <source>
        <dbReference type="ARBA" id="ARBA00022679"/>
    </source>
</evidence>
<dbReference type="PROSITE" id="PS00815">
    <property type="entry name" value="AIPM_HOMOCIT_SYNTH_1"/>
    <property type="match status" value="1"/>
</dbReference>
<dbReference type="Pfam" id="PF08502">
    <property type="entry name" value="LeuA_dimer"/>
    <property type="match status" value="1"/>
</dbReference>
<dbReference type="InterPro" id="IPR013785">
    <property type="entry name" value="Aldolase_TIM"/>
</dbReference>
<dbReference type="InterPro" id="IPR050073">
    <property type="entry name" value="2-IPM_HCS-like"/>
</dbReference>
<dbReference type="PANTHER" id="PTHR10277">
    <property type="entry name" value="HOMOCITRATE SYNTHASE-RELATED"/>
    <property type="match status" value="1"/>
</dbReference>
<feature type="domain" description="Pyruvate carboxyltransferase" evidence="6">
    <location>
        <begin position="5"/>
        <end position="267"/>
    </location>
</feature>
<dbReference type="Gene3D" id="3.30.160.740">
    <property type="match status" value="1"/>
</dbReference>
<dbReference type="Gene3D" id="3.20.20.70">
    <property type="entry name" value="Aldolase class I"/>
    <property type="match status" value="1"/>
</dbReference>
<evidence type="ECO:0000256" key="5">
    <source>
        <dbReference type="RuleBase" id="RU003523"/>
    </source>
</evidence>
<keyword evidence="2 5" id="KW-0808">Transferase</keyword>
<accession>A0ABU3L9Z8</accession>
<dbReference type="RefSeq" id="WP_314016893.1">
    <property type="nucleotide sequence ID" value="NZ_JAVTTP010000002.1"/>
</dbReference>
<keyword evidence="8" id="KW-1185">Reference proteome</keyword>
<dbReference type="Gene3D" id="3.30.160.340">
    <property type="match status" value="1"/>
</dbReference>
<keyword evidence="1" id="KW-0028">Amino-acid biosynthesis</keyword>
<dbReference type="EMBL" id="JAVTTP010000002">
    <property type="protein sequence ID" value="MDT7830497.1"/>
    <property type="molecule type" value="Genomic_DNA"/>
</dbReference>
<evidence type="ECO:0000313" key="7">
    <source>
        <dbReference type="EMBL" id="MDT7830497.1"/>
    </source>
</evidence>
<dbReference type="InterPro" id="IPR002034">
    <property type="entry name" value="AIPM/Hcit_synth_CS"/>
</dbReference>
<keyword evidence="4" id="KW-0100">Branched-chain amino acid biosynthesis</keyword>
<dbReference type="Proteomes" id="UP001250656">
    <property type="component" value="Unassembled WGS sequence"/>
</dbReference>
<dbReference type="SUPFAM" id="SSF110921">
    <property type="entry name" value="2-isopropylmalate synthase LeuA, allosteric (dimerisation) domain"/>
    <property type="match status" value="1"/>
</dbReference>
<dbReference type="InterPro" id="IPR013709">
    <property type="entry name" value="2-isopropylmalate_synth_dimer"/>
</dbReference>
<dbReference type="SUPFAM" id="SSF51569">
    <property type="entry name" value="Aldolase"/>
    <property type="match status" value="1"/>
</dbReference>
<dbReference type="InterPro" id="IPR054691">
    <property type="entry name" value="LeuA/HCS_post-cat"/>
</dbReference>
<dbReference type="InterPro" id="IPR036230">
    <property type="entry name" value="LeuA_allosteric_dom_sf"/>
</dbReference>
<dbReference type="PROSITE" id="PS50991">
    <property type="entry name" value="PYR_CT"/>
    <property type="match status" value="1"/>
</dbReference>
<reference evidence="7 8" key="1">
    <citation type="submission" date="2023-09" db="EMBL/GenBank/DDBJ databases">
        <title>Novel taxa isolated from Blanes Bay.</title>
        <authorList>
            <person name="Rey-Velasco X."/>
            <person name="Lucena T."/>
        </authorList>
    </citation>
    <scope>NUCLEOTIDE SEQUENCE [LARGE SCALE GENOMIC DNA]</scope>
    <source>
        <strain evidence="7 8">S334</strain>
    </source>
</reference>
<evidence type="ECO:0000256" key="4">
    <source>
        <dbReference type="ARBA" id="ARBA00023304"/>
    </source>
</evidence>
<dbReference type="Pfam" id="PF22617">
    <property type="entry name" value="HCS_D2"/>
    <property type="match status" value="1"/>
</dbReference>
<dbReference type="Gene3D" id="1.10.238.260">
    <property type="match status" value="1"/>
</dbReference>
<keyword evidence="3" id="KW-0464">Manganese</keyword>
<comment type="similarity">
    <text evidence="5">Belongs to the alpha-IPM synthase/homocitrate synthase family.</text>
</comment>
<comment type="caution">
    <text evidence="7">The sequence shown here is derived from an EMBL/GenBank/DDBJ whole genome shotgun (WGS) entry which is preliminary data.</text>
</comment>
<evidence type="ECO:0000259" key="6">
    <source>
        <dbReference type="PROSITE" id="PS50991"/>
    </source>
</evidence>